<comment type="caution">
    <text evidence="2">The sequence shown here is derived from an EMBL/GenBank/DDBJ whole genome shotgun (WGS) entry which is preliminary data.</text>
</comment>
<feature type="domain" description="Hemerythrin-like" evidence="1">
    <location>
        <begin position="19"/>
        <end position="156"/>
    </location>
</feature>
<dbReference type="AlphaFoldDB" id="A0A368L7A3"/>
<dbReference type="CDD" id="cd12108">
    <property type="entry name" value="Hr-like"/>
    <property type="match status" value="1"/>
</dbReference>
<evidence type="ECO:0000313" key="3">
    <source>
        <dbReference type="Proteomes" id="UP000252357"/>
    </source>
</evidence>
<keyword evidence="3" id="KW-1185">Reference proteome</keyword>
<dbReference type="EMBL" id="QPGB01000001">
    <property type="protein sequence ID" value="RCS59497.1"/>
    <property type="molecule type" value="Genomic_DNA"/>
</dbReference>
<sequence>MNIVSFPGLAKLEAGFDEPLEMLDACHLRVKKFSSLLGKVDDHVQQRGYDDEARQAVQRVMQYFDHAGPVHHADEENALFPALLQHPELPTAVRRVILTLQSEHRTLENLWQSIRAKLVLANMTGTWQADRKKIDSFAQQYAQHIRCEEQEVLPYAQQLLDPAVLAAVGLDMEKRRGVAVQ</sequence>
<reference evidence="2 3" key="1">
    <citation type="journal article" date="2018" name="Int. J. Syst. Evol. Microbiol.">
        <title>Parvibium lacunae gen. nov., sp. nov., a new member of the family Alcaligenaceae isolated from a freshwater pond.</title>
        <authorList>
            <person name="Chen W.M."/>
            <person name="Xie P.B."/>
            <person name="Hsu M.Y."/>
            <person name="Sheu S.Y."/>
        </authorList>
    </citation>
    <scope>NUCLEOTIDE SEQUENCE [LARGE SCALE GENOMIC DNA]</scope>
    <source>
        <strain evidence="2 3">KMB9</strain>
    </source>
</reference>
<dbReference type="Proteomes" id="UP000252357">
    <property type="component" value="Unassembled WGS sequence"/>
</dbReference>
<dbReference type="Gene3D" id="1.20.120.520">
    <property type="entry name" value="nmb1532 protein domain like"/>
    <property type="match status" value="1"/>
</dbReference>
<organism evidence="2 3">
    <name type="scientific">Parvibium lacunae</name>
    <dbReference type="NCBI Taxonomy" id="1888893"/>
    <lineage>
        <taxon>Bacteria</taxon>
        <taxon>Pseudomonadati</taxon>
        <taxon>Pseudomonadota</taxon>
        <taxon>Betaproteobacteria</taxon>
        <taxon>Burkholderiales</taxon>
        <taxon>Alcaligenaceae</taxon>
        <taxon>Parvibium</taxon>
    </lineage>
</organism>
<evidence type="ECO:0000259" key="1">
    <source>
        <dbReference type="Pfam" id="PF01814"/>
    </source>
</evidence>
<dbReference type="Pfam" id="PF01814">
    <property type="entry name" value="Hemerythrin"/>
    <property type="match status" value="1"/>
</dbReference>
<accession>A0A368L7A3</accession>
<dbReference type="InterPro" id="IPR012312">
    <property type="entry name" value="Hemerythrin-like"/>
</dbReference>
<dbReference type="RefSeq" id="WP_114401647.1">
    <property type="nucleotide sequence ID" value="NZ_QPGB01000001.1"/>
</dbReference>
<evidence type="ECO:0000313" key="2">
    <source>
        <dbReference type="EMBL" id="RCS59497.1"/>
    </source>
</evidence>
<proteinExistence type="predicted"/>
<dbReference type="OrthoDB" id="8898809at2"/>
<name>A0A368L7A3_9BURK</name>
<protein>
    <submittedName>
        <fullName evidence="2">Hemerythrin domain-containing protein</fullName>
    </submittedName>
</protein>
<gene>
    <name evidence="2" type="ORF">DU000_01850</name>
</gene>